<dbReference type="AlphaFoldDB" id="A0A5J4L4Q8"/>
<gene>
    <name evidence="14" type="ORF">A45J_1972</name>
</gene>
<sequence>MLKRVYVWEFPVRLTHWINVFSIASLSITGYYIGNPFVHVISTEQYVMGWMRLIHFVAAYLFTMSFLIRIYWAIAGNRYANWKIFNPFSKGKFKELVDVTMFYLFLKKEPPKTVGHTACATYVYLGLFILFIVEILTGFAIYSQSHVGFLWKLMGGWMLSLFSAQTLRLYHHIIMWLIIAFSIAHVYIGWLLDRAERNGVMSSIFSGYKTVEEE</sequence>
<keyword evidence="9 12" id="KW-1133">Transmembrane helix</keyword>
<organism evidence="14">
    <name type="scientific">hot springs metagenome</name>
    <dbReference type="NCBI Taxonomy" id="433727"/>
    <lineage>
        <taxon>unclassified sequences</taxon>
        <taxon>metagenomes</taxon>
        <taxon>ecological metagenomes</taxon>
    </lineage>
</organism>
<evidence type="ECO:0000256" key="1">
    <source>
        <dbReference type="ARBA" id="ARBA00004651"/>
    </source>
</evidence>
<dbReference type="GO" id="GO:0005886">
    <property type="term" value="C:plasma membrane"/>
    <property type="evidence" value="ECO:0007669"/>
    <property type="project" value="UniProtKB-SubCell"/>
</dbReference>
<proteinExistence type="inferred from homology"/>
<dbReference type="InterPro" id="IPR051542">
    <property type="entry name" value="Hydrogenase_cytochrome"/>
</dbReference>
<feature type="transmembrane region" description="Helical" evidence="12">
    <location>
        <begin position="53"/>
        <end position="74"/>
    </location>
</feature>
<dbReference type="InterPro" id="IPR000516">
    <property type="entry name" value="Ni-dep_Hydgase_cyt-B"/>
</dbReference>
<comment type="caution">
    <text evidence="14">The sequence shown here is derived from an EMBL/GenBank/DDBJ whole genome shotgun (WGS) entry which is preliminary data.</text>
</comment>
<keyword evidence="5" id="KW-0349">Heme</keyword>
<evidence type="ECO:0000259" key="13">
    <source>
        <dbReference type="Pfam" id="PF01292"/>
    </source>
</evidence>
<protein>
    <submittedName>
        <fullName evidence="14">Ni/Fe-hydrogenase, b-type cytochrome subunit</fullName>
    </submittedName>
</protein>
<evidence type="ECO:0000256" key="12">
    <source>
        <dbReference type="SAM" id="Phobius"/>
    </source>
</evidence>
<evidence type="ECO:0000256" key="8">
    <source>
        <dbReference type="ARBA" id="ARBA00022982"/>
    </source>
</evidence>
<dbReference type="PANTHER" id="PTHR30485:SF0">
    <property type="entry name" value="NI_FE-HYDROGENASE 1 B-TYPE CYTOCHROME SUBUNIT-RELATED"/>
    <property type="match status" value="1"/>
</dbReference>
<dbReference type="Gene3D" id="1.20.950.20">
    <property type="entry name" value="Transmembrane di-heme cytochromes, Chain C"/>
    <property type="match status" value="1"/>
</dbReference>
<dbReference type="PANTHER" id="PTHR30485">
    <property type="entry name" value="NI/FE-HYDROGENASE 1 B-TYPE CYTOCHROME SUBUNIT"/>
    <property type="match status" value="1"/>
</dbReference>
<accession>A0A5J4L4Q8</accession>
<dbReference type="PROSITE" id="PS00882">
    <property type="entry name" value="NI_HGENASE_CYTB_1"/>
    <property type="match status" value="1"/>
</dbReference>
<dbReference type="GO" id="GO:0009055">
    <property type="term" value="F:electron transfer activity"/>
    <property type="evidence" value="ECO:0007669"/>
    <property type="project" value="InterPro"/>
</dbReference>
<dbReference type="GO" id="GO:0022904">
    <property type="term" value="P:respiratory electron transport chain"/>
    <property type="evidence" value="ECO:0007669"/>
    <property type="project" value="InterPro"/>
</dbReference>
<reference evidence="14" key="1">
    <citation type="submission" date="2019-10" db="EMBL/GenBank/DDBJ databases">
        <title>Metagenomic sequencing of thiosulfate-disproportionating enrichment culture.</title>
        <authorList>
            <person name="Umezawa K."/>
            <person name="Kojima H."/>
            <person name="Fukui M."/>
        </authorList>
    </citation>
    <scope>NUCLEOTIDE SEQUENCE</scope>
    <source>
        <strain evidence="14">45J</strain>
    </source>
</reference>
<feature type="transmembrane region" description="Helical" evidence="12">
    <location>
        <begin position="173"/>
        <end position="192"/>
    </location>
</feature>
<evidence type="ECO:0000256" key="5">
    <source>
        <dbReference type="ARBA" id="ARBA00022617"/>
    </source>
</evidence>
<keyword evidence="4" id="KW-1003">Cell membrane</keyword>
<dbReference type="EMBL" id="BLAB01000001">
    <property type="protein sequence ID" value="GER94212.1"/>
    <property type="molecule type" value="Genomic_DNA"/>
</dbReference>
<feature type="transmembrane region" description="Helical" evidence="12">
    <location>
        <begin position="122"/>
        <end position="142"/>
    </location>
</feature>
<evidence type="ECO:0000256" key="2">
    <source>
        <dbReference type="ARBA" id="ARBA00008622"/>
    </source>
</evidence>
<dbReference type="InterPro" id="IPR016174">
    <property type="entry name" value="Di-haem_cyt_TM"/>
</dbReference>
<evidence type="ECO:0000256" key="4">
    <source>
        <dbReference type="ARBA" id="ARBA00022475"/>
    </source>
</evidence>
<keyword evidence="8" id="KW-0249">Electron transport</keyword>
<keyword evidence="11 12" id="KW-0472">Membrane</keyword>
<evidence type="ECO:0000256" key="6">
    <source>
        <dbReference type="ARBA" id="ARBA00022692"/>
    </source>
</evidence>
<evidence type="ECO:0000313" key="14">
    <source>
        <dbReference type="EMBL" id="GER94212.1"/>
    </source>
</evidence>
<evidence type="ECO:0000256" key="10">
    <source>
        <dbReference type="ARBA" id="ARBA00023004"/>
    </source>
</evidence>
<dbReference type="NCBIfam" id="TIGR02125">
    <property type="entry name" value="CytB-hydogenase"/>
    <property type="match status" value="1"/>
</dbReference>
<name>A0A5J4L4Q8_9ZZZZ</name>
<keyword evidence="6 12" id="KW-0812">Transmembrane</keyword>
<feature type="domain" description="Cytochrome b561 bacterial/Ni-hydrogenase" evidence="13">
    <location>
        <begin position="7"/>
        <end position="207"/>
    </location>
</feature>
<dbReference type="GO" id="GO:0005506">
    <property type="term" value="F:iron ion binding"/>
    <property type="evidence" value="ECO:0007669"/>
    <property type="project" value="InterPro"/>
</dbReference>
<dbReference type="Pfam" id="PF01292">
    <property type="entry name" value="Ni_hydr_CYTB"/>
    <property type="match status" value="1"/>
</dbReference>
<dbReference type="SUPFAM" id="SSF81342">
    <property type="entry name" value="Transmembrane di-heme cytochromes"/>
    <property type="match status" value="1"/>
</dbReference>
<dbReference type="InterPro" id="IPR011577">
    <property type="entry name" value="Cyt_b561_bac/Ni-Hgenase"/>
</dbReference>
<evidence type="ECO:0000256" key="7">
    <source>
        <dbReference type="ARBA" id="ARBA00022723"/>
    </source>
</evidence>
<keyword evidence="7" id="KW-0479">Metal-binding</keyword>
<evidence type="ECO:0000256" key="3">
    <source>
        <dbReference type="ARBA" id="ARBA00022448"/>
    </source>
</evidence>
<keyword evidence="10" id="KW-0408">Iron</keyword>
<keyword evidence="3" id="KW-0813">Transport</keyword>
<feature type="transmembrane region" description="Helical" evidence="12">
    <location>
        <begin position="20"/>
        <end position="41"/>
    </location>
</feature>
<comment type="subcellular location">
    <subcellularLocation>
        <location evidence="1">Cell membrane</location>
        <topology evidence="1">Multi-pass membrane protein</topology>
    </subcellularLocation>
</comment>
<evidence type="ECO:0000256" key="11">
    <source>
        <dbReference type="ARBA" id="ARBA00023136"/>
    </source>
</evidence>
<evidence type="ECO:0000256" key="9">
    <source>
        <dbReference type="ARBA" id="ARBA00022989"/>
    </source>
</evidence>
<dbReference type="GO" id="GO:0020037">
    <property type="term" value="F:heme binding"/>
    <property type="evidence" value="ECO:0007669"/>
    <property type="project" value="TreeGrafter"/>
</dbReference>
<comment type="similarity">
    <text evidence="2">Belongs to the HupC/HyaC/HydC family.</text>
</comment>
<dbReference type="PRINTS" id="PR00161">
    <property type="entry name" value="NIHGNASECYTB"/>
</dbReference>